<dbReference type="AlphaFoldDB" id="A0A4Q9KKC5"/>
<evidence type="ECO:0000256" key="5">
    <source>
        <dbReference type="ARBA" id="ARBA00061566"/>
    </source>
</evidence>
<dbReference type="GO" id="GO:0047475">
    <property type="term" value="F:phenylacetate-CoA ligase activity"/>
    <property type="evidence" value="ECO:0007669"/>
    <property type="project" value="UniProtKB-EC"/>
</dbReference>
<dbReference type="InterPro" id="IPR000873">
    <property type="entry name" value="AMP-dep_synth/lig_dom"/>
</dbReference>
<organism evidence="12 13">
    <name type="scientific">Propioniciclava tarda</name>
    <dbReference type="NCBI Taxonomy" id="433330"/>
    <lineage>
        <taxon>Bacteria</taxon>
        <taxon>Bacillati</taxon>
        <taxon>Actinomycetota</taxon>
        <taxon>Actinomycetes</taxon>
        <taxon>Propionibacteriales</taxon>
        <taxon>Propionibacteriaceae</taxon>
        <taxon>Propioniciclava</taxon>
    </lineage>
</organism>
<protein>
    <recommendedName>
        <fullName evidence="7 9">Phenylacetate-coenzyme A ligase</fullName>
        <ecNumber evidence="6 9">6.2.1.30</ecNumber>
    </recommendedName>
    <alternativeName>
        <fullName evidence="8 9">Phenylacetyl-CoA ligase</fullName>
    </alternativeName>
</protein>
<dbReference type="SUPFAM" id="SSF56801">
    <property type="entry name" value="Acetyl-CoA synthetase-like"/>
    <property type="match status" value="1"/>
</dbReference>
<comment type="similarity">
    <text evidence="5 9">Belongs to the phenylacetyl-CoA ligase family.</text>
</comment>
<comment type="pathway">
    <text evidence="4 9">Aromatic compound metabolism; phenylacetate degradation.</text>
</comment>
<dbReference type="PIRSF" id="PIRSF006444">
    <property type="entry name" value="PaaK"/>
    <property type="match status" value="1"/>
</dbReference>
<name>A0A4Q9KKC5_PROTD</name>
<dbReference type="FunFam" id="3.40.50.12780:FF:000016">
    <property type="entry name" value="Phenylacetate-coenzyme A ligase"/>
    <property type="match status" value="1"/>
</dbReference>
<feature type="domain" description="AMP-dependent synthetase/ligase" evidence="10">
    <location>
        <begin position="89"/>
        <end position="283"/>
    </location>
</feature>
<evidence type="ECO:0000256" key="7">
    <source>
        <dbReference type="ARBA" id="ARBA00068695"/>
    </source>
</evidence>
<dbReference type="GO" id="GO:0000166">
    <property type="term" value="F:nucleotide binding"/>
    <property type="evidence" value="ECO:0007669"/>
    <property type="project" value="UniProtKB-KW"/>
</dbReference>
<dbReference type="RefSeq" id="WP_131172016.1">
    <property type="nucleotide sequence ID" value="NZ_FXTL01000007.1"/>
</dbReference>
<dbReference type="UniPathway" id="UPA00930"/>
<sequence length="435" mass="48260">MWNDGVQTLPVAELRRLQAERLRAQVRRLYERVPFYTQRLDAAGVRPDDIETLDDIARLPFTSKCDMREVFPFGLLAVDRSEIVEAHMSSGTTGKPVVDAYTRGDLELWGDVMGRTLDMGGVGASDIVQVAYGYGLFTGGFGAHYGGQALGAMVLPVSSGNTHRQLDTLVDFGTTALCCTPSYALYIAEYAAKHGVDAAALPLRVGFFGAEPWSLEMRADIERRLGIKAFDIYGLTEIIGPGVGAECPGQDGLHIFEDHFYPEIVDPDSGRPLPDGERGELVLTTLTREGTPVLRYRTRDITYLMPEPCACGRTSRRIHRLMGRTDDMLIVRGVNVFPQQIEQVLLRVADVEPHYRIIVDRDGSMDTLTVEVEMSESLFSDDLGDVLALERAIERELHAETGIQARCVLVNPQTIERSEGKAKRVFDRRKVTTHA</sequence>
<comment type="subunit">
    <text evidence="1">Monomer.</text>
</comment>
<dbReference type="InterPro" id="IPR011880">
    <property type="entry name" value="PA_CoA_ligase"/>
</dbReference>
<accession>A0A4Q9KKC5</accession>
<keyword evidence="3 9" id="KW-0547">Nucleotide-binding</keyword>
<comment type="catalytic activity">
    <reaction evidence="9">
        <text>2-phenylacetate + ATP + CoA = phenylacetyl-CoA + AMP + diphosphate</text>
        <dbReference type="Rhea" id="RHEA:20956"/>
        <dbReference type="ChEBI" id="CHEBI:18401"/>
        <dbReference type="ChEBI" id="CHEBI:30616"/>
        <dbReference type="ChEBI" id="CHEBI:33019"/>
        <dbReference type="ChEBI" id="CHEBI:57287"/>
        <dbReference type="ChEBI" id="CHEBI:57390"/>
        <dbReference type="ChEBI" id="CHEBI:456215"/>
        <dbReference type="EC" id="6.2.1.30"/>
    </reaction>
</comment>
<evidence type="ECO:0000259" key="11">
    <source>
        <dbReference type="Pfam" id="PF14535"/>
    </source>
</evidence>
<keyword evidence="13" id="KW-1185">Reference proteome</keyword>
<dbReference type="OrthoDB" id="580775at2"/>
<dbReference type="InterPro" id="IPR045851">
    <property type="entry name" value="AMP-bd_C_sf"/>
</dbReference>
<evidence type="ECO:0000256" key="2">
    <source>
        <dbReference type="ARBA" id="ARBA00022598"/>
    </source>
</evidence>
<dbReference type="Pfam" id="PF14535">
    <property type="entry name" value="AMP-binding_C_2"/>
    <property type="match status" value="1"/>
</dbReference>
<dbReference type="EMBL" id="SDMR01000008">
    <property type="protein sequence ID" value="TBT94927.1"/>
    <property type="molecule type" value="Genomic_DNA"/>
</dbReference>
<proteinExistence type="inferred from homology"/>
<keyword evidence="2 9" id="KW-0436">Ligase</keyword>
<evidence type="ECO:0000256" key="9">
    <source>
        <dbReference type="PIRNR" id="PIRNR006444"/>
    </source>
</evidence>
<reference evidence="12 13" key="1">
    <citation type="submission" date="2019-01" db="EMBL/GenBank/DDBJ databases">
        <title>Lactibacter flavus gen. nov., sp. nov., a novel bacterium of the family Propionibacteriaceae isolated from raw milk and dairy products.</title>
        <authorList>
            <person name="Huptas C."/>
            <person name="Wenning M."/>
            <person name="Breitenwieser F."/>
            <person name="Doll E."/>
            <person name="Von Neubeck M."/>
            <person name="Busse H.-J."/>
            <person name="Scherer S."/>
        </authorList>
    </citation>
    <scope>NUCLEOTIDE SEQUENCE [LARGE SCALE GENOMIC DNA]</scope>
    <source>
        <strain evidence="12 13">DSM 22130</strain>
    </source>
</reference>
<evidence type="ECO:0000313" key="13">
    <source>
        <dbReference type="Proteomes" id="UP000291933"/>
    </source>
</evidence>
<gene>
    <name evidence="12" type="ORF">ET996_07890</name>
</gene>
<dbReference type="EC" id="6.2.1.30" evidence="6 9"/>
<evidence type="ECO:0000256" key="4">
    <source>
        <dbReference type="ARBA" id="ARBA00060591"/>
    </source>
</evidence>
<feature type="domain" description="AMP-dependent ligase C-terminal" evidence="11">
    <location>
        <begin position="333"/>
        <end position="429"/>
    </location>
</feature>
<dbReference type="Gene3D" id="3.40.50.12780">
    <property type="entry name" value="N-terminal domain of ligase-like"/>
    <property type="match status" value="1"/>
</dbReference>
<dbReference type="InterPro" id="IPR042099">
    <property type="entry name" value="ANL_N_sf"/>
</dbReference>
<dbReference type="PANTHER" id="PTHR43845">
    <property type="entry name" value="BLR5969 PROTEIN"/>
    <property type="match status" value="1"/>
</dbReference>
<dbReference type="PANTHER" id="PTHR43845:SF1">
    <property type="entry name" value="BLR5969 PROTEIN"/>
    <property type="match status" value="1"/>
</dbReference>
<evidence type="ECO:0000259" key="10">
    <source>
        <dbReference type="Pfam" id="PF00501"/>
    </source>
</evidence>
<dbReference type="GO" id="GO:0010124">
    <property type="term" value="P:phenylacetate catabolic process"/>
    <property type="evidence" value="ECO:0007669"/>
    <property type="project" value="UniProtKB-UniRule"/>
</dbReference>
<dbReference type="Gene3D" id="3.30.300.30">
    <property type="match status" value="1"/>
</dbReference>
<evidence type="ECO:0000313" key="12">
    <source>
        <dbReference type="EMBL" id="TBT94927.1"/>
    </source>
</evidence>
<dbReference type="Proteomes" id="UP000291933">
    <property type="component" value="Unassembled WGS sequence"/>
</dbReference>
<dbReference type="CDD" id="cd05913">
    <property type="entry name" value="PaaK"/>
    <property type="match status" value="1"/>
</dbReference>
<evidence type="ECO:0000256" key="3">
    <source>
        <dbReference type="ARBA" id="ARBA00022741"/>
    </source>
</evidence>
<dbReference type="InterPro" id="IPR028154">
    <property type="entry name" value="AMP-dep_Lig_C"/>
</dbReference>
<evidence type="ECO:0000256" key="1">
    <source>
        <dbReference type="ARBA" id="ARBA00011245"/>
    </source>
</evidence>
<comment type="caution">
    <text evidence="12">The sequence shown here is derived from an EMBL/GenBank/DDBJ whole genome shotgun (WGS) entry which is preliminary data.</text>
</comment>
<evidence type="ECO:0000256" key="6">
    <source>
        <dbReference type="ARBA" id="ARBA00066629"/>
    </source>
</evidence>
<evidence type="ECO:0000256" key="8">
    <source>
        <dbReference type="ARBA" id="ARBA00075111"/>
    </source>
</evidence>
<comment type="function">
    <text evidence="9">Catalyzes the activation of phenylacetic acid (PA) to phenylacetyl-CoA (PA-CoA).</text>
</comment>
<dbReference type="Pfam" id="PF00501">
    <property type="entry name" value="AMP-binding"/>
    <property type="match status" value="1"/>
</dbReference>